<dbReference type="InterPro" id="IPR006630">
    <property type="entry name" value="La_HTH"/>
</dbReference>
<dbReference type="PANTHER" id="PTHR22792:SF133">
    <property type="entry name" value="LA PROTEIN 2"/>
    <property type="match status" value="1"/>
</dbReference>
<comment type="subcellular location">
    <subcellularLocation>
        <location evidence="1">Nucleus</location>
        <location evidence="1">Nucleolus</location>
    </subcellularLocation>
    <subcellularLocation>
        <location evidence="2">Nucleus</location>
        <location evidence="2">Nucleoplasm</location>
    </subcellularLocation>
</comment>
<name>A0A8S9LFT4_BRACR</name>
<dbReference type="InterPro" id="IPR002344">
    <property type="entry name" value="Lupus_La"/>
</dbReference>
<dbReference type="Pfam" id="PF05383">
    <property type="entry name" value="La"/>
    <property type="match status" value="1"/>
</dbReference>
<evidence type="ECO:0000259" key="7">
    <source>
        <dbReference type="PROSITE" id="PS50961"/>
    </source>
</evidence>
<reference evidence="8" key="1">
    <citation type="submission" date="2019-12" db="EMBL/GenBank/DDBJ databases">
        <title>Genome sequencing and annotation of Brassica cretica.</title>
        <authorList>
            <person name="Studholme D.J."/>
            <person name="Sarris P.F."/>
        </authorList>
    </citation>
    <scope>NUCLEOTIDE SEQUENCE</scope>
    <source>
        <strain evidence="8">PFS-001/15</strain>
        <tissue evidence="8">Leaf</tissue>
    </source>
</reference>
<evidence type="ECO:0000313" key="9">
    <source>
        <dbReference type="Proteomes" id="UP000712281"/>
    </source>
</evidence>
<dbReference type="InterPro" id="IPR036388">
    <property type="entry name" value="WH-like_DNA-bd_sf"/>
</dbReference>
<sequence>MASFDEETAKKLVTQVEFYFSDSNLPRDGFLRKEVSKSKDGLVSLPLVCSFSRMRNLLGLGNIKREDIPERIVEEVANLLRASEFLKVSDNGQRIGRGTKLCKLDKVLEQVHRRTIAASPFEYCIKMEDVASFFSQYAKVLTPLTMSSKN</sequence>
<evidence type="ECO:0000256" key="2">
    <source>
        <dbReference type="ARBA" id="ARBA00004642"/>
    </source>
</evidence>
<dbReference type="EMBL" id="QGKW02000276">
    <property type="protein sequence ID" value="KAF2605815.1"/>
    <property type="molecule type" value="Genomic_DNA"/>
</dbReference>
<dbReference type="SMART" id="SM00715">
    <property type="entry name" value="LA"/>
    <property type="match status" value="1"/>
</dbReference>
<gene>
    <name evidence="8" type="ORF">F2Q68_00045272</name>
</gene>
<protein>
    <recommendedName>
        <fullName evidence="7">HTH La-type RNA-binding domain-containing protein</fullName>
    </recommendedName>
</protein>
<dbReference type="AlphaFoldDB" id="A0A8S9LFT4"/>
<evidence type="ECO:0000256" key="1">
    <source>
        <dbReference type="ARBA" id="ARBA00004604"/>
    </source>
</evidence>
<accession>A0A8S9LFT4</accession>
<keyword evidence="4" id="KW-0539">Nucleus</keyword>
<dbReference type="GO" id="GO:0003729">
    <property type="term" value="F:mRNA binding"/>
    <property type="evidence" value="ECO:0007669"/>
    <property type="project" value="TreeGrafter"/>
</dbReference>
<proteinExistence type="predicted"/>
<dbReference type="Gene3D" id="1.10.10.10">
    <property type="entry name" value="Winged helix-like DNA-binding domain superfamily/Winged helix DNA-binding domain"/>
    <property type="match status" value="1"/>
</dbReference>
<dbReference type="GO" id="GO:0006396">
    <property type="term" value="P:RNA processing"/>
    <property type="evidence" value="ECO:0007669"/>
    <property type="project" value="InterPro"/>
</dbReference>
<keyword evidence="3 6" id="KW-0694">RNA-binding</keyword>
<comment type="function">
    <text evidence="5">Binds to the 3' poly(U) terminus of nascent RNA polymerase III transcripts, protecting them from exonuclease digestion and facilitating their folding and maturation.</text>
</comment>
<dbReference type="InterPro" id="IPR036390">
    <property type="entry name" value="WH_DNA-bd_sf"/>
</dbReference>
<evidence type="ECO:0000256" key="3">
    <source>
        <dbReference type="ARBA" id="ARBA00022884"/>
    </source>
</evidence>
<dbReference type="CDD" id="cd08030">
    <property type="entry name" value="LA_like_plant"/>
    <property type="match status" value="1"/>
</dbReference>
<dbReference type="Proteomes" id="UP000712281">
    <property type="component" value="Unassembled WGS sequence"/>
</dbReference>
<evidence type="ECO:0000256" key="4">
    <source>
        <dbReference type="ARBA" id="ARBA00023242"/>
    </source>
</evidence>
<evidence type="ECO:0000256" key="5">
    <source>
        <dbReference type="ARBA" id="ARBA00057261"/>
    </source>
</evidence>
<evidence type="ECO:0000313" key="8">
    <source>
        <dbReference type="EMBL" id="KAF2605815.1"/>
    </source>
</evidence>
<evidence type="ECO:0000256" key="6">
    <source>
        <dbReference type="PROSITE-ProRule" id="PRU00332"/>
    </source>
</evidence>
<dbReference type="GO" id="GO:1990904">
    <property type="term" value="C:ribonucleoprotein complex"/>
    <property type="evidence" value="ECO:0007669"/>
    <property type="project" value="InterPro"/>
</dbReference>
<dbReference type="PRINTS" id="PR00302">
    <property type="entry name" value="LUPUSLA"/>
</dbReference>
<organism evidence="8 9">
    <name type="scientific">Brassica cretica</name>
    <name type="common">Mustard</name>
    <dbReference type="NCBI Taxonomy" id="69181"/>
    <lineage>
        <taxon>Eukaryota</taxon>
        <taxon>Viridiplantae</taxon>
        <taxon>Streptophyta</taxon>
        <taxon>Embryophyta</taxon>
        <taxon>Tracheophyta</taxon>
        <taxon>Spermatophyta</taxon>
        <taxon>Magnoliopsida</taxon>
        <taxon>eudicotyledons</taxon>
        <taxon>Gunneridae</taxon>
        <taxon>Pentapetalae</taxon>
        <taxon>rosids</taxon>
        <taxon>malvids</taxon>
        <taxon>Brassicales</taxon>
        <taxon>Brassicaceae</taxon>
        <taxon>Brassiceae</taxon>
        <taxon>Brassica</taxon>
    </lineage>
</organism>
<feature type="domain" description="HTH La-type RNA-binding" evidence="7">
    <location>
        <begin position="2"/>
        <end position="106"/>
    </location>
</feature>
<dbReference type="FunFam" id="1.10.10.10:FF:000795">
    <property type="entry name" value="La protein 2"/>
    <property type="match status" value="1"/>
</dbReference>
<comment type="caution">
    <text evidence="8">The sequence shown here is derived from an EMBL/GenBank/DDBJ whole genome shotgun (WGS) entry which is preliminary data.</text>
</comment>
<dbReference type="GO" id="GO:0005654">
    <property type="term" value="C:nucleoplasm"/>
    <property type="evidence" value="ECO:0007669"/>
    <property type="project" value="UniProtKB-SubCell"/>
</dbReference>
<dbReference type="GO" id="GO:0005730">
    <property type="term" value="C:nucleolus"/>
    <property type="evidence" value="ECO:0007669"/>
    <property type="project" value="UniProtKB-SubCell"/>
</dbReference>
<dbReference type="PROSITE" id="PS50961">
    <property type="entry name" value="HTH_LA"/>
    <property type="match status" value="1"/>
</dbReference>
<dbReference type="PANTHER" id="PTHR22792">
    <property type="entry name" value="LUPUS LA PROTEIN-RELATED"/>
    <property type="match status" value="1"/>
</dbReference>
<dbReference type="InterPro" id="IPR045180">
    <property type="entry name" value="La_dom_prot"/>
</dbReference>
<dbReference type="SUPFAM" id="SSF46785">
    <property type="entry name" value="Winged helix' DNA-binding domain"/>
    <property type="match status" value="1"/>
</dbReference>